<evidence type="ECO:0000256" key="12">
    <source>
        <dbReference type="ARBA" id="ARBA00022759"/>
    </source>
</evidence>
<dbReference type="InterPro" id="IPR048583">
    <property type="entry name" value="RNase_E_G_thioredoxin-like"/>
</dbReference>
<comment type="cofactor">
    <cofactor evidence="1">
        <name>Mg(2+)</name>
        <dbReference type="ChEBI" id="CHEBI:18420"/>
    </cofactor>
</comment>
<dbReference type="PANTHER" id="PTHR30001:SF0">
    <property type="entry name" value="RIBONUCLEASE G"/>
    <property type="match status" value="1"/>
</dbReference>
<dbReference type="Gene3D" id="2.40.50.140">
    <property type="entry name" value="Nucleic acid-binding proteins"/>
    <property type="match status" value="1"/>
</dbReference>
<dbReference type="InterPro" id="IPR003029">
    <property type="entry name" value="S1_domain"/>
</dbReference>
<dbReference type="EMBL" id="AP017372">
    <property type="protein sequence ID" value="BAU58557.1"/>
    <property type="molecule type" value="Genomic_DNA"/>
</dbReference>
<keyword evidence="12" id="KW-0255">Endonuclease</keyword>
<dbReference type="PANTHER" id="PTHR30001">
    <property type="entry name" value="RIBONUCLEASE"/>
    <property type="match status" value="1"/>
</dbReference>
<evidence type="ECO:0000259" key="16">
    <source>
        <dbReference type="SMART" id="SM00316"/>
    </source>
</evidence>
<evidence type="ECO:0000256" key="11">
    <source>
        <dbReference type="ARBA" id="ARBA00022730"/>
    </source>
</evidence>
<keyword evidence="7" id="KW-0820">tRNA-binding</keyword>
<reference evidence="17" key="1">
    <citation type="submission" date="2016-02" db="EMBL/GenBank/DDBJ databases">
        <title>Halorhodospira halochloris DSM-1059 complete genome, version 2.</title>
        <authorList>
            <person name="Tsukatani Y."/>
        </authorList>
    </citation>
    <scope>NUCLEOTIDE SEQUENCE</scope>
    <source>
        <strain evidence="17">DSM 1059</strain>
    </source>
</reference>
<feature type="domain" description="S1 motif" evidence="16">
    <location>
        <begin position="32"/>
        <end position="108"/>
    </location>
</feature>
<keyword evidence="18" id="KW-1185">Reference proteome</keyword>
<evidence type="ECO:0000256" key="3">
    <source>
        <dbReference type="ARBA" id="ARBA00005663"/>
    </source>
</evidence>
<evidence type="ECO:0000313" key="17">
    <source>
        <dbReference type="EMBL" id="BAU58557.1"/>
    </source>
</evidence>
<dbReference type="InterPro" id="IPR004659">
    <property type="entry name" value="RNase_E/G"/>
</dbReference>
<organism evidence="17 18">
    <name type="scientific">Halorhodospira halochloris</name>
    <name type="common">Ectothiorhodospira halochloris</name>
    <dbReference type="NCBI Taxonomy" id="1052"/>
    <lineage>
        <taxon>Bacteria</taxon>
        <taxon>Pseudomonadati</taxon>
        <taxon>Pseudomonadota</taxon>
        <taxon>Gammaproteobacteria</taxon>
        <taxon>Chromatiales</taxon>
        <taxon>Ectothiorhodospiraceae</taxon>
        <taxon>Halorhodospira</taxon>
    </lineage>
</organism>
<keyword evidence="9" id="KW-0540">Nuclease</keyword>
<comment type="similarity">
    <text evidence="3">Belongs to the RNase E/G family. RNase G subfamily.</text>
</comment>
<evidence type="ECO:0000256" key="2">
    <source>
        <dbReference type="ARBA" id="ARBA00004496"/>
    </source>
</evidence>
<dbReference type="GO" id="GO:0006364">
    <property type="term" value="P:rRNA processing"/>
    <property type="evidence" value="ECO:0007669"/>
    <property type="project" value="UniProtKB-KW"/>
</dbReference>
<evidence type="ECO:0000256" key="9">
    <source>
        <dbReference type="ARBA" id="ARBA00022722"/>
    </source>
</evidence>
<keyword evidence="5" id="KW-0963">Cytoplasm</keyword>
<evidence type="ECO:0000256" key="6">
    <source>
        <dbReference type="ARBA" id="ARBA00022552"/>
    </source>
</evidence>
<comment type="subcellular location">
    <subcellularLocation>
        <location evidence="2">Cytoplasm</location>
    </subcellularLocation>
</comment>
<dbReference type="KEGG" id="hhk:HH1059_18690"/>
<dbReference type="NCBIfam" id="TIGR00757">
    <property type="entry name" value="RNaseEG"/>
    <property type="match status" value="1"/>
</dbReference>
<dbReference type="Pfam" id="PF10150">
    <property type="entry name" value="RNase_E_G"/>
    <property type="match status" value="1"/>
</dbReference>
<accession>A0A110B5P0</accession>
<dbReference type="Proteomes" id="UP000218890">
    <property type="component" value="Chromosome"/>
</dbReference>
<dbReference type="NCBIfam" id="NF008689">
    <property type="entry name" value="PRK11712.1"/>
    <property type="match status" value="1"/>
</dbReference>
<evidence type="ECO:0000313" key="18">
    <source>
        <dbReference type="Proteomes" id="UP000218890"/>
    </source>
</evidence>
<evidence type="ECO:0000256" key="7">
    <source>
        <dbReference type="ARBA" id="ARBA00022555"/>
    </source>
</evidence>
<dbReference type="SUPFAM" id="SSF50249">
    <property type="entry name" value="Nucleic acid-binding proteins"/>
    <property type="match status" value="1"/>
</dbReference>
<evidence type="ECO:0000256" key="13">
    <source>
        <dbReference type="ARBA" id="ARBA00022801"/>
    </source>
</evidence>
<dbReference type="GO" id="GO:0046872">
    <property type="term" value="F:metal ion binding"/>
    <property type="evidence" value="ECO:0007669"/>
    <property type="project" value="UniProtKB-KW"/>
</dbReference>
<proteinExistence type="inferred from homology"/>
<evidence type="ECO:0000256" key="10">
    <source>
        <dbReference type="ARBA" id="ARBA00022723"/>
    </source>
</evidence>
<keyword evidence="15" id="KW-0694">RNA-binding</keyword>
<dbReference type="AlphaFoldDB" id="A0A110B5P0"/>
<name>A0A110B5P0_HALHR</name>
<dbReference type="GO" id="GO:0016787">
    <property type="term" value="F:hydrolase activity"/>
    <property type="evidence" value="ECO:0007669"/>
    <property type="project" value="UniProtKB-KW"/>
</dbReference>
<evidence type="ECO:0000256" key="4">
    <source>
        <dbReference type="ARBA" id="ARBA00017719"/>
    </source>
</evidence>
<dbReference type="InterPro" id="IPR019307">
    <property type="entry name" value="RNA-bd_AU-1/RNase_E/G"/>
</dbReference>
<keyword evidence="10" id="KW-0479">Metal-binding</keyword>
<evidence type="ECO:0000256" key="15">
    <source>
        <dbReference type="ARBA" id="ARBA00022884"/>
    </source>
</evidence>
<evidence type="ECO:0000256" key="14">
    <source>
        <dbReference type="ARBA" id="ARBA00022842"/>
    </source>
</evidence>
<evidence type="ECO:0000256" key="8">
    <source>
        <dbReference type="ARBA" id="ARBA00022694"/>
    </source>
</evidence>
<dbReference type="CDD" id="cd04453">
    <property type="entry name" value="S1_RNase_E"/>
    <property type="match status" value="1"/>
</dbReference>
<gene>
    <name evidence="17" type="ORF">HH1059_18690</name>
</gene>
<dbReference type="InterPro" id="IPR012340">
    <property type="entry name" value="NA-bd_OB-fold"/>
</dbReference>
<dbReference type="GO" id="GO:0004519">
    <property type="term" value="F:endonuclease activity"/>
    <property type="evidence" value="ECO:0007669"/>
    <property type="project" value="UniProtKB-KW"/>
</dbReference>
<dbReference type="GO" id="GO:0005737">
    <property type="term" value="C:cytoplasm"/>
    <property type="evidence" value="ECO:0007669"/>
    <property type="project" value="UniProtKB-SubCell"/>
</dbReference>
<dbReference type="Pfam" id="PF20833">
    <property type="entry name" value="RNase_E_G_Thio"/>
    <property type="match status" value="1"/>
</dbReference>
<protein>
    <recommendedName>
        <fullName evidence="4">Ribonuclease G</fullName>
    </recommendedName>
</protein>
<keyword evidence="8" id="KW-0819">tRNA processing</keyword>
<dbReference type="GO" id="GO:0004540">
    <property type="term" value="F:RNA nuclease activity"/>
    <property type="evidence" value="ECO:0007669"/>
    <property type="project" value="InterPro"/>
</dbReference>
<sequence length="481" mass="53899">MINLTPRETRVALVENGVLQEIHLERAQRRGLVGNIYLGSVRRVLPGMQAAFIDAGLERTAFLHVSDLQRDASDPAPPIDQLIREQQSLLVQVIKDPIGDKGARVTTQITVPSRYLVLTPSSCGMGISARIEDESERARLRSIGQAINEQSEGGIGQVGLIFRTAAEGACAEEISSDREFLLRLWDSIGKRAASAQPGTLVHEDLPLYQRAMRDLANRDLERVRVDSHEGYQRLLEFCSDLLPHTLERIELYSGERPIFDLYGIEDEIERALARRVDLKSGGHLVIDQTEAMTIVDVNTGGFVGHRNVDETIFKTNLEAAQAIARQLRLRNIGGIIIVDFIDMNDPEHQRQVLRALEKSLDRDHAKTQIGEVSALGLVEMTRKRTRESLEQLTCQACPNCDGRGTVKTAETVSYEIFREILREVRQFESQRIMVLAAPSVVETLLDEESTGLAHLEEFIERPIELQVETLYAPDQFDVIPV</sequence>
<keyword evidence="14" id="KW-0460">Magnesium</keyword>
<keyword evidence="13" id="KW-0378">Hydrolase</keyword>
<evidence type="ECO:0000256" key="1">
    <source>
        <dbReference type="ARBA" id="ARBA00001946"/>
    </source>
</evidence>
<dbReference type="GO" id="GO:0019843">
    <property type="term" value="F:rRNA binding"/>
    <property type="evidence" value="ECO:0007669"/>
    <property type="project" value="UniProtKB-KW"/>
</dbReference>
<keyword evidence="6" id="KW-0698">rRNA processing</keyword>
<keyword evidence="11" id="KW-0699">rRNA-binding</keyword>
<dbReference type="SMART" id="SM00316">
    <property type="entry name" value="S1"/>
    <property type="match status" value="1"/>
</dbReference>
<dbReference type="GO" id="GO:0000049">
    <property type="term" value="F:tRNA binding"/>
    <property type="evidence" value="ECO:0007669"/>
    <property type="project" value="UniProtKB-KW"/>
</dbReference>
<dbReference type="Gene3D" id="3.40.1260.20">
    <property type="entry name" value="Ribonuclease E, catalytic domain"/>
    <property type="match status" value="1"/>
</dbReference>
<evidence type="ECO:0000256" key="5">
    <source>
        <dbReference type="ARBA" id="ARBA00022490"/>
    </source>
</evidence>
<dbReference type="GO" id="GO:0008033">
    <property type="term" value="P:tRNA processing"/>
    <property type="evidence" value="ECO:0007669"/>
    <property type="project" value="UniProtKB-KW"/>
</dbReference>